<gene>
    <name evidence="2" type="ORF">J8J14_20615</name>
</gene>
<dbReference type="Proteomes" id="UP000681594">
    <property type="component" value="Unassembled WGS sequence"/>
</dbReference>
<evidence type="ECO:0000259" key="1">
    <source>
        <dbReference type="Pfam" id="PF14534"/>
    </source>
</evidence>
<accession>A0ABS4AJZ4</accession>
<name>A0ABS4AJZ4_9PROT</name>
<sequence>MRHPMQDEIRALEARRYAAMRDGDTEALAALLSDRLVYAHSNATTDSKESYLATLRDGSLRYLEVHFETEAVLEAGPGAAAALGRMSARIHRYGAEREIASLTLALWTKEGDQWRLLAYQPTSLPKA</sequence>
<reference evidence="2 3" key="1">
    <citation type="submission" date="2021-03" db="EMBL/GenBank/DDBJ databases">
        <authorList>
            <person name="So Y."/>
        </authorList>
    </citation>
    <scope>NUCLEOTIDE SEQUENCE [LARGE SCALE GENOMIC DNA]</scope>
    <source>
        <strain evidence="2 3">SSH11</strain>
    </source>
</reference>
<dbReference type="Gene3D" id="3.10.450.50">
    <property type="match status" value="1"/>
</dbReference>
<evidence type="ECO:0000313" key="2">
    <source>
        <dbReference type="EMBL" id="MBP0447184.1"/>
    </source>
</evidence>
<evidence type="ECO:0000313" key="3">
    <source>
        <dbReference type="Proteomes" id="UP000681594"/>
    </source>
</evidence>
<comment type="caution">
    <text evidence="2">The sequence shown here is derived from an EMBL/GenBank/DDBJ whole genome shotgun (WGS) entry which is preliminary data.</text>
</comment>
<dbReference type="InterPro" id="IPR032710">
    <property type="entry name" value="NTF2-like_dom_sf"/>
</dbReference>
<dbReference type="Pfam" id="PF14534">
    <property type="entry name" value="DUF4440"/>
    <property type="match status" value="1"/>
</dbReference>
<keyword evidence="3" id="KW-1185">Reference proteome</keyword>
<feature type="domain" description="DUF4440" evidence="1">
    <location>
        <begin position="9"/>
        <end position="116"/>
    </location>
</feature>
<organism evidence="2 3">
    <name type="scientific">Pararoseomonas baculiformis</name>
    <dbReference type="NCBI Taxonomy" id="2820812"/>
    <lineage>
        <taxon>Bacteria</taxon>
        <taxon>Pseudomonadati</taxon>
        <taxon>Pseudomonadota</taxon>
        <taxon>Alphaproteobacteria</taxon>
        <taxon>Acetobacterales</taxon>
        <taxon>Acetobacteraceae</taxon>
        <taxon>Pararoseomonas</taxon>
    </lineage>
</organism>
<protein>
    <submittedName>
        <fullName evidence="2">Nuclear transport factor 2 family protein</fullName>
    </submittedName>
</protein>
<dbReference type="SUPFAM" id="SSF54427">
    <property type="entry name" value="NTF2-like"/>
    <property type="match status" value="1"/>
</dbReference>
<proteinExistence type="predicted"/>
<dbReference type="InterPro" id="IPR027843">
    <property type="entry name" value="DUF4440"/>
</dbReference>
<dbReference type="EMBL" id="JAGIZB010000027">
    <property type="protein sequence ID" value="MBP0447184.1"/>
    <property type="molecule type" value="Genomic_DNA"/>
</dbReference>